<evidence type="ECO:0000313" key="1">
    <source>
        <dbReference type="EMBL" id="QKR00283.1"/>
    </source>
</evidence>
<sequence length="79" mass="9014">MGRTQPSFTRSVDAELEKLLRLSKRVGYPCFQEVVLEASKRVREFQSALYDEVTDPQEILLLTLISVIAEGRCNGRLRS</sequence>
<accession>A0A6N0NWN1</accession>
<gene>
    <name evidence="1" type="ORF">GWK48_07750</name>
</gene>
<proteinExistence type="predicted"/>
<dbReference type="EMBL" id="CP049074">
    <property type="protein sequence ID" value="QKR00283.1"/>
    <property type="molecule type" value="Genomic_DNA"/>
</dbReference>
<reference evidence="1 2" key="1">
    <citation type="submission" date="2020-02" db="EMBL/GenBank/DDBJ databases">
        <title>Comparative genome analysis reveals the metabolism and evolution of the thermophilic archaeal genus Metallosphaera.</title>
        <authorList>
            <person name="Jiang C."/>
        </authorList>
    </citation>
    <scope>NUCLEOTIDE SEQUENCE [LARGE SCALE GENOMIC DNA]</scope>
    <source>
        <strain evidence="1 2">Ric-A</strain>
    </source>
</reference>
<dbReference type="OrthoDB" id="43971at2157"/>
<name>A0A6N0NWN1_9CREN</name>
<organism evidence="1 2">
    <name type="scientific">Metallosphaera tengchongensis</name>
    <dbReference type="NCBI Taxonomy" id="1532350"/>
    <lineage>
        <taxon>Archaea</taxon>
        <taxon>Thermoproteota</taxon>
        <taxon>Thermoprotei</taxon>
        <taxon>Sulfolobales</taxon>
        <taxon>Sulfolobaceae</taxon>
        <taxon>Metallosphaera</taxon>
    </lineage>
</organism>
<dbReference type="RefSeq" id="WP_174631119.1">
    <property type="nucleotide sequence ID" value="NZ_CP049074.1"/>
</dbReference>
<dbReference type="GeneID" id="55641832"/>
<dbReference type="Proteomes" id="UP000509301">
    <property type="component" value="Chromosome"/>
</dbReference>
<dbReference type="AlphaFoldDB" id="A0A6N0NWN1"/>
<evidence type="ECO:0000313" key="2">
    <source>
        <dbReference type="Proteomes" id="UP000509301"/>
    </source>
</evidence>
<protein>
    <submittedName>
        <fullName evidence="1">DNA polymerase II</fullName>
    </submittedName>
</protein>
<keyword evidence="2" id="KW-1185">Reference proteome</keyword>
<dbReference type="KEGG" id="mten:GWK48_07750"/>